<evidence type="ECO:0000313" key="1">
    <source>
        <dbReference type="EMBL" id="GBP26001.1"/>
    </source>
</evidence>
<dbReference type="EMBL" id="BGZK01000174">
    <property type="protein sequence ID" value="GBP26001.1"/>
    <property type="molecule type" value="Genomic_DNA"/>
</dbReference>
<comment type="caution">
    <text evidence="1">The sequence shown here is derived from an EMBL/GenBank/DDBJ whole genome shotgun (WGS) entry which is preliminary data.</text>
</comment>
<evidence type="ECO:0000313" key="2">
    <source>
        <dbReference type="Proteomes" id="UP000299102"/>
    </source>
</evidence>
<sequence length="119" mass="13395">MKRQCLVDSLHNQCTNSIQPTNQHHLDDVKRIVTQLLDSSLSINHCPVIAEEMNVCIRDLRSQKASGLDVVSSNPQAVTAKSDSAPGSDLEYLYQQSNLFTPLKRRSHHRYPKAWKGAI</sequence>
<gene>
    <name evidence="1" type="ORF">EVAR_84561_1</name>
</gene>
<dbReference type="Proteomes" id="UP000299102">
    <property type="component" value="Unassembled WGS sequence"/>
</dbReference>
<name>A0A4C1UHR8_EUMVA</name>
<accession>A0A4C1UHR8</accession>
<dbReference type="AlphaFoldDB" id="A0A4C1UHR8"/>
<reference evidence="1 2" key="1">
    <citation type="journal article" date="2019" name="Commun. Biol.">
        <title>The bagworm genome reveals a unique fibroin gene that provides high tensile strength.</title>
        <authorList>
            <person name="Kono N."/>
            <person name="Nakamura H."/>
            <person name="Ohtoshi R."/>
            <person name="Tomita M."/>
            <person name="Numata K."/>
            <person name="Arakawa K."/>
        </authorList>
    </citation>
    <scope>NUCLEOTIDE SEQUENCE [LARGE SCALE GENOMIC DNA]</scope>
</reference>
<proteinExistence type="predicted"/>
<keyword evidence="2" id="KW-1185">Reference proteome</keyword>
<protein>
    <submittedName>
        <fullName evidence="1">Uncharacterized protein</fullName>
    </submittedName>
</protein>
<organism evidence="1 2">
    <name type="scientific">Eumeta variegata</name>
    <name type="common">Bagworm moth</name>
    <name type="synonym">Eumeta japonica</name>
    <dbReference type="NCBI Taxonomy" id="151549"/>
    <lineage>
        <taxon>Eukaryota</taxon>
        <taxon>Metazoa</taxon>
        <taxon>Ecdysozoa</taxon>
        <taxon>Arthropoda</taxon>
        <taxon>Hexapoda</taxon>
        <taxon>Insecta</taxon>
        <taxon>Pterygota</taxon>
        <taxon>Neoptera</taxon>
        <taxon>Endopterygota</taxon>
        <taxon>Lepidoptera</taxon>
        <taxon>Glossata</taxon>
        <taxon>Ditrysia</taxon>
        <taxon>Tineoidea</taxon>
        <taxon>Psychidae</taxon>
        <taxon>Oiketicinae</taxon>
        <taxon>Eumeta</taxon>
    </lineage>
</organism>